<sequence precursor="true">MPKLLIPAIAGGAALALVAGVSAATVLHRNDVELSVDGDSQSLQVRERTVGEVLDAQGIAVGAHDVVLPAADTAVTDGMEIAVSYGRELELTVDGETRTVWTTARTVGEALEQLRIDEPDAKLSATRGLSIGREGLDLQVETAKDVTLTVAGATAPVRLTGTVADALAEVSVTPDADDIVTPAADTPLADGMEISYVKVDVVTTVKEKAIAFEKTEVKSGKLDKGTEKVTTKGVDGVANETWTEIYRDDVLVTSRVTETEVVKEAVDQVTTVGTRVPAPKTSSSTSSGSDLTPATGNTCKASYYWQGQMTANGERFNTNDLTAAHKTYAFGTRVKVTNPKNGQSVIVRINDRGPYISGRCLDLSTAAMKAIGGTSAGVITVNYEVVG</sequence>
<dbReference type="GO" id="GO:0008932">
    <property type="term" value="F:lytic endotransglycosylase activity"/>
    <property type="evidence" value="ECO:0007669"/>
    <property type="project" value="UniProtKB-UniRule"/>
</dbReference>
<keyword evidence="3 4" id="KW-0961">Cell wall biogenesis/degradation</keyword>
<organism evidence="7 8">
    <name type="scientific">Tessaracoccus defluvii</name>
    <dbReference type="NCBI Taxonomy" id="1285901"/>
    <lineage>
        <taxon>Bacteria</taxon>
        <taxon>Bacillati</taxon>
        <taxon>Actinomycetota</taxon>
        <taxon>Actinomycetes</taxon>
        <taxon>Propionibacteriales</taxon>
        <taxon>Propionibacteriaceae</taxon>
        <taxon>Tessaracoccus</taxon>
    </lineage>
</organism>
<dbReference type="Pfam" id="PF03990">
    <property type="entry name" value="DUF348"/>
    <property type="match status" value="3"/>
</dbReference>
<dbReference type="EC" id="4.2.2.-" evidence="4"/>
<evidence type="ECO:0000256" key="4">
    <source>
        <dbReference type="HAMAP-Rule" id="MF_02071"/>
    </source>
</evidence>
<dbReference type="RefSeq" id="WP_187720836.1">
    <property type="nucleotide sequence ID" value="NZ_BAABBL010000005.1"/>
</dbReference>
<evidence type="ECO:0000259" key="6">
    <source>
        <dbReference type="PROSITE" id="PS51109"/>
    </source>
</evidence>
<name>A0A7H0H591_9ACTN</name>
<comment type="function">
    <text evidence="4">Lytic transglycosylase with a strong preference for naked glycan strands that lack stem peptides.</text>
</comment>
<proteinExistence type="inferred from homology"/>
<dbReference type="AlphaFoldDB" id="A0A7H0H591"/>
<dbReference type="CDD" id="cd22268">
    <property type="entry name" value="DPBB_RlpA-like"/>
    <property type="match status" value="1"/>
</dbReference>
<keyword evidence="8" id="KW-1185">Reference proteome</keyword>
<dbReference type="KEGG" id="tdf:H9L22_16395"/>
<dbReference type="SMART" id="SM01208">
    <property type="entry name" value="G5"/>
    <property type="match status" value="1"/>
</dbReference>
<dbReference type="PROSITE" id="PS51109">
    <property type="entry name" value="G5"/>
    <property type="match status" value="1"/>
</dbReference>
<feature type="chain" id="PRO_5029076503" description="Probable endolytic peptidoglycan transglycosylase RlpA" evidence="4">
    <location>
        <begin position="24"/>
        <end position="387"/>
    </location>
</feature>
<comment type="similarity">
    <text evidence="4 5">Belongs to the RlpA family.</text>
</comment>
<feature type="signal peptide" evidence="4">
    <location>
        <begin position="1"/>
        <end position="23"/>
    </location>
</feature>
<protein>
    <recommendedName>
        <fullName evidence="4">Probable endolytic peptidoglycan transglycosylase RlpA</fullName>
        <ecNumber evidence="4">4.2.2.-</ecNumber>
    </recommendedName>
</protein>
<dbReference type="NCBIfam" id="TIGR00413">
    <property type="entry name" value="rlpA"/>
    <property type="match status" value="1"/>
</dbReference>
<dbReference type="PANTHER" id="PTHR34183">
    <property type="entry name" value="ENDOLYTIC PEPTIDOGLYCAN TRANSGLYCOSYLASE RLPA"/>
    <property type="match status" value="1"/>
</dbReference>
<evidence type="ECO:0000313" key="7">
    <source>
        <dbReference type="EMBL" id="QNP55707.1"/>
    </source>
</evidence>
<dbReference type="InterPro" id="IPR007137">
    <property type="entry name" value="DUF348"/>
</dbReference>
<keyword evidence="1 4" id="KW-0732">Signal</keyword>
<dbReference type="GO" id="GO:0071555">
    <property type="term" value="P:cell wall organization"/>
    <property type="evidence" value="ECO:0007669"/>
    <property type="project" value="UniProtKB-KW"/>
</dbReference>
<evidence type="ECO:0000256" key="5">
    <source>
        <dbReference type="RuleBase" id="RU003495"/>
    </source>
</evidence>
<evidence type="ECO:0000256" key="1">
    <source>
        <dbReference type="ARBA" id="ARBA00022729"/>
    </source>
</evidence>
<dbReference type="Gene3D" id="2.20.230.10">
    <property type="entry name" value="Resuscitation-promoting factor rpfb"/>
    <property type="match status" value="1"/>
</dbReference>
<dbReference type="InterPro" id="IPR009009">
    <property type="entry name" value="RlpA-like_DPBB"/>
</dbReference>
<evidence type="ECO:0000256" key="3">
    <source>
        <dbReference type="ARBA" id="ARBA00023316"/>
    </source>
</evidence>
<dbReference type="SUPFAM" id="SSF50685">
    <property type="entry name" value="Barwin-like endoglucanases"/>
    <property type="match status" value="1"/>
</dbReference>
<dbReference type="Pfam" id="PF07501">
    <property type="entry name" value="G5"/>
    <property type="match status" value="1"/>
</dbReference>
<dbReference type="PANTHER" id="PTHR34183:SF8">
    <property type="entry name" value="ENDOLYTIC PEPTIDOGLYCAN TRANSGLYCOSYLASE RLPA-RELATED"/>
    <property type="match status" value="1"/>
</dbReference>
<dbReference type="InterPro" id="IPR012997">
    <property type="entry name" value="RplA"/>
</dbReference>
<evidence type="ECO:0000313" key="8">
    <source>
        <dbReference type="Proteomes" id="UP000516117"/>
    </source>
</evidence>
<evidence type="ECO:0000256" key="2">
    <source>
        <dbReference type="ARBA" id="ARBA00023239"/>
    </source>
</evidence>
<accession>A0A7H0H591</accession>
<dbReference type="GO" id="GO:0000270">
    <property type="term" value="P:peptidoglycan metabolic process"/>
    <property type="evidence" value="ECO:0007669"/>
    <property type="project" value="UniProtKB-UniRule"/>
</dbReference>
<dbReference type="EMBL" id="CP060789">
    <property type="protein sequence ID" value="QNP55707.1"/>
    <property type="molecule type" value="Genomic_DNA"/>
</dbReference>
<dbReference type="InterPro" id="IPR011098">
    <property type="entry name" value="G5_dom"/>
</dbReference>
<dbReference type="Proteomes" id="UP000516117">
    <property type="component" value="Chromosome"/>
</dbReference>
<dbReference type="Gene3D" id="2.40.40.10">
    <property type="entry name" value="RlpA-like domain"/>
    <property type="match status" value="1"/>
</dbReference>
<feature type="domain" description="G5" evidence="6">
    <location>
        <begin position="196"/>
        <end position="276"/>
    </location>
</feature>
<keyword evidence="2 4" id="KW-0456">Lyase</keyword>
<gene>
    <name evidence="4" type="primary">rlpA</name>
    <name evidence="7" type="ORF">H9L22_16395</name>
</gene>
<dbReference type="InterPro" id="IPR034718">
    <property type="entry name" value="RlpA"/>
</dbReference>
<reference evidence="7 8" key="1">
    <citation type="submission" date="2020-08" db="EMBL/GenBank/DDBJ databases">
        <title>Genome sequence of Tessaracoccus defluvii JCM 17540T.</title>
        <authorList>
            <person name="Hyun D.-W."/>
            <person name="Bae J.-W."/>
        </authorList>
    </citation>
    <scope>NUCLEOTIDE SEQUENCE [LARGE SCALE GENOMIC DNA]</scope>
    <source>
        <strain evidence="7 8">JCM 17540</strain>
    </source>
</reference>
<dbReference type="InterPro" id="IPR036908">
    <property type="entry name" value="RlpA-like_sf"/>
</dbReference>
<dbReference type="HAMAP" id="MF_02071">
    <property type="entry name" value="RlpA"/>
    <property type="match status" value="1"/>
</dbReference>
<dbReference type="Pfam" id="PF03330">
    <property type="entry name" value="DPBB_1"/>
    <property type="match status" value="1"/>
</dbReference>